<dbReference type="AlphaFoldDB" id="A0AAV8U308"/>
<dbReference type="GO" id="GO:0005524">
    <property type="term" value="F:ATP binding"/>
    <property type="evidence" value="ECO:0007669"/>
    <property type="project" value="UniProtKB-KW"/>
</dbReference>
<keyword evidence="2" id="KW-0436">Ligase</keyword>
<evidence type="ECO:0000313" key="8">
    <source>
        <dbReference type="Proteomes" id="UP001159364"/>
    </source>
</evidence>
<evidence type="ECO:0000256" key="4">
    <source>
        <dbReference type="ARBA" id="ARBA00022840"/>
    </source>
</evidence>
<dbReference type="PANTHER" id="PTHR24096:SF389">
    <property type="entry name" value="4-COUMARATE--COA LIGASE-LIKE 1"/>
    <property type="match status" value="1"/>
</dbReference>
<evidence type="ECO:0000256" key="1">
    <source>
        <dbReference type="ARBA" id="ARBA00006432"/>
    </source>
</evidence>
<proteinExistence type="inferred from homology"/>
<gene>
    <name evidence="7" type="ORF">K2173_005913</name>
</gene>
<evidence type="ECO:0000259" key="5">
    <source>
        <dbReference type="Pfam" id="PF00501"/>
    </source>
</evidence>
<protein>
    <recommendedName>
        <fullName evidence="9">4-coumarate--CoA ligase</fullName>
    </recommendedName>
</protein>
<reference evidence="7 8" key="1">
    <citation type="submission" date="2021-09" db="EMBL/GenBank/DDBJ databases">
        <title>Genomic insights and catalytic innovation underlie evolution of tropane alkaloids biosynthesis.</title>
        <authorList>
            <person name="Wang Y.-J."/>
            <person name="Tian T."/>
            <person name="Huang J.-P."/>
            <person name="Huang S.-X."/>
        </authorList>
    </citation>
    <scope>NUCLEOTIDE SEQUENCE [LARGE SCALE GENOMIC DNA]</scope>
    <source>
        <strain evidence="7">KIB-2018</strain>
        <tissue evidence="7">Leaf</tissue>
    </source>
</reference>
<dbReference type="GO" id="GO:0046949">
    <property type="term" value="P:fatty-acyl-CoA biosynthetic process"/>
    <property type="evidence" value="ECO:0007669"/>
    <property type="project" value="TreeGrafter"/>
</dbReference>
<organism evidence="7 8">
    <name type="scientific">Erythroxylum novogranatense</name>
    <dbReference type="NCBI Taxonomy" id="1862640"/>
    <lineage>
        <taxon>Eukaryota</taxon>
        <taxon>Viridiplantae</taxon>
        <taxon>Streptophyta</taxon>
        <taxon>Embryophyta</taxon>
        <taxon>Tracheophyta</taxon>
        <taxon>Spermatophyta</taxon>
        <taxon>Magnoliopsida</taxon>
        <taxon>eudicotyledons</taxon>
        <taxon>Gunneridae</taxon>
        <taxon>Pentapetalae</taxon>
        <taxon>rosids</taxon>
        <taxon>fabids</taxon>
        <taxon>Malpighiales</taxon>
        <taxon>Erythroxylaceae</taxon>
        <taxon>Erythroxylum</taxon>
    </lineage>
</organism>
<comment type="similarity">
    <text evidence="1">Belongs to the ATP-dependent AMP-binding enzyme family.</text>
</comment>
<dbReference type="PROSITE" id="PS00455">
    <property type="entry name" value="AMP_BINDING"/>
    <property type="match status" value="1"/>
</dbReference>
<accession>A0AAV8U308</accession>
<dbReference type="Pfam" id="PF00501">
    <property type="entry name" value="AMP-binding"/>
    <property type="match status" value="1"/>
</dbReference>
<dbReference type="InterPro" id="IPR025110">
    <property type="entry name" value="AMP-bd_C"/>
</dbReference>
<dbReference type="EMBL" id="JAIWQS010000001">
    <property type="protein sequence ID" value="KAJ8773667.1"/>
    <property type="molecule type" value="Genomic_DNA"/>
</dbReference>
<dbReference type="CDD" id="cd05904">
    <property type="entry name" value="4CL"/>
    <property type="match status" value="1"/>
</dbReference>
<name>A0AAV8U308_9ROSI</name>
<dbReference type="Pfam" id="PF13193">
    <property type="entry name" value="AMP-binding_C"/>
    <property type="match status" value="1"/>
</dbReference>
<keyword evidence="8" id="KW-1185">Reference proteome</keyword>
<dbReference type="Proteomes" id="UP001159364">
    <property type="component" value="Linkage Group LG01"/>
</dbReference>
<comment type="caution">
    <text evidence="7">The sequence shown here is derived from an EMBL/GenBank/DDBJ whole genome shotgun (WGS) entry which is preliminary data.</text>
</comment>
<dbReference type="InterPro" id="IPR000873">
    <property type="entry name" value="AMP-dep_synth/lig_dom"/>
</dbReference>
<evidence type="ECO:0000256" key="3">
    <source>
        <dbReference type="ARBA" id="ARBA00022741"/>
    </source>
</evidence>
<dbReference type="FunFam" id="3.30.300.30:FF:000007">
    <property type="entry name" value="4-coumarate--CoA ligase 2"/>
    <property type="match status" value="1"/>
</dbReference>
<feature type="domain" description="AMP-dependent synthetase/ligase" evidence="5">
    <location>
        <begin position="37"/>
        <end position="407"/>
    </location>
</feature>
<dbReference type="InterPro" id="IPR020845">
    <property type="entry name" value="AMP-binding_CS"/>
</dbReference>
<dbReference type="Gene3D" id="3.40.50.12780">
    <property type="entry name" value="N-terminal domain of ligase-like"/>
    <property type="match status" value="1"/>
</dbReference>
<dbReference type="Gene3D" id="3.30.300.30">
    <property type="match status" value="1"/>
</dbReference>
<keyword evidence="3" id="KW-0547">Nucleotide-binding</keyword>
<dbReference type="GO" id="GO:0004467">
    <property type="term" value="F:long-chain fatty acid-CoA ligase activity"/>
    <property type="evidence" value="ECO:0007669"/>
    <property type="project" value="TreeGrafter"/>
</dbReference>
<feature type="domain" description="AMP-binding enzyme C-terminal" evidence="6">
    <location>
        <begin position="458"/>
        <end position="533"/>
    </location>
</feature>
<dbReference type="PANTHER" id="PTHR24096">
    <property type="entry name" value="LONG-CHAIN-FATTY-ACID--COA LIGASE"/>
    <property type="match status" value="1"/>
</dbReference>
<evidence type="ECO:0000313" key="7">
    <source>
        <dbReference type="EMBL" id="KAJ8773667.1"/>
    </source>
</evidence>
<evidence type="ECO:0000259" key="6">
    <source>
        <dbReference type="Pfam" id="PF13193"/>
    </source>
</evidence>
<dbReference type="FunFam" id="3.40.50.12780:FF:000003">
    <property type="entry name" value="Long-chain-fatty-acid--CoA ligase FadD"/>
    <property type="match status" value="1"/>
</dbReference>
<dbReference type="InterPro" id="IPR045851">
    <property type="entry name" value="AMP-bd_C_sf"/>
</dbReference>
<evidence type="ECO:0008006" key="9">
    <source>
        <dbReference type="Google" id="ProtNLM"/>
    </source>
</evidence>
<keyword evidence="4" id="KW-0067">ATP-binding</keyword>
<dbReference type="InterPro" id="IPR042099">
    <property type="entry name" value="ANL_N_sf"/>
</dbReference>
<dbReference type="SUPFAM" id="SSF56801">
    <property type="entry name" value="Acetyl-CoA synthetase-like"/>
    <property type="match status" value="1"/>
</dbReference>
<evidence type="ECO:0000256" key="2">
    <source>
        <dbReference type="ARBA" id="ARBA00022598"/>
    </source>
</evidence>
<sequence length="568" mass="62269">MENTLPNSSGDHENIFRSRYPAVPVPDNVTLPDFVLENAELYADNVAFVEAETGKSYTYREVIRDTKRFAKALRSLGLRKGHVVVVVLPNVAEYAIIALGIMAAGGVYSAANPAAHESEIKKQVEAAGAKLIVTNQLAHAKVKSLELPVIVLGDTKVSNAMNWKELLTAAERASDNKLVYEEDEVKQTDLCALPFSSGTTGLSKGVMLSHRNLVANLCSTLFSVGPELVGQVTTLGLIPFFHIYGIAGICCATLRNKGKVVVVNRFDLRTFLNTLITQEVTFAPIVPPIILQLVKSPIVEEFDLSKLKLRAVMTAAAPLAPELRNSFEKKFPGVQVQEAYGLTEHSCITLTHGDQGTEHGIAKRNSVGFILPNLEIKFVDPETGRSMPRNTSGEICVRSKCVMEGYFNNEEETARTIDREGWLHTGDFGYIDDDGDIFIVDRMKEIIKYKGFQVAPAELEAVLLTHPSVEDAAVVPLPDDEAGEIPVACVVMSKDSKESEEDIIRFVASNVTYYKKVRVVHFVDTIPRSSSGKIMRRFIRSKVAEKLPASLSPQQNCPSSSSAFGFHS</sequence>